<dbReference type="Pfam" id="PF11918">
    <property type="entry name" value="Peptidase_S41_N"/>
    <property type="match status" value="1"/>
</dbReference>
<dbReference type="CDD" id="cd07563">
    <property type="entry name" value="Peptidase_S41_IRBP"/>
    <property type="match status" value="1"/>
</dbReference>
<evidence type="ECO:0000313" key="4">
    <source>
        <dbReference type="Proteomes" id="UP001180453"/>
    </source>
</evidence>
<protein>
    <submittedName>
        <fullName evidence="3">C-terminal processing protease CtpA/Prc</fullName>
    </submittedName>
</protein>
<gene>
    <name evidence="3" type="ORF">J2X20_003284</name>
</gene>
<dbReference type="InterPro" id="IPR029045">
    <property type="entry name" value="ClpP/crotonase-like_dom_sf"/>
</dbReference>
<keyword evidence="1" id="KW-0732">Signal</keyword>
<dbReference type="Proteomes" id="UP001180453">
    <property type="component" value="Unassembled WGS sequence"/>
</dbReference>
<evidence type="ECO:0000256" key="1">
    <source>
        <dbReference type="SAM" id="SignalP"/>
    </source>
</evidence>
<dbReference type="SUPFAM" id="SSF52096">
    <property type="entry name" value="ClpP/crotonase"/>
    <property type="match status" value="1"/>
</dbReference>
<feature type="chain" id="PRO_5045212933" evidence="1">
    <location>
        <begin position="19"/>
        <end position="344"/>
    </location>
</feature>
<dbReference type="RefSeq" id="WP_310266708.1">
    <property type="nucleotide sequence ID" value="NZ_JAVDXU010000002.1"/>
</dbReference>
<name>A0ABU1YRM8_ROSSA</name>
<feature type="signal peptide" evidence="1">
    <location>
        <begin position="1"/>
        <end position="18"/>
    </location>
</feature>
<feature type="domain" description="Tail specific protease" evidence="2">
    <location>
        <begin position="105"/>
        <end position="302"/>
    </location>
</feature>
<dbReference type="GO" id="GO:0008233">
    <property type="term" value="F:peptidase activity"/>
    <property type="evidence" value="ECO:0007669"/>
    <property type="project" value="UniProtKB-KW"/>
</dbReference>
<reference evidence="3 4" key="1">
    <citation type="submission" date="2023-07" db="EMBL/GenBank/DDBJ databases">
        <title>Sorghum-associated microbial communities from plants grown in Nebraska, USA.</title>
        <authorList>
            <person name="Schachtman D."/>
        </authorList>
    </citation>
    <scope>NUCLEOTIDE SEQUENCE [LARGE SCALE GENOMIC DNA]</scope>
    <source>
        <strain evidence="3 4">BE314</strain>
    </source>
</reference>
<keyword evidence="3" id="KW-0378">Hydrolase</keyword>
<dbReference type="SMART" id="SM00245">
    <property type="entry name" value="TSPc"/>
    <property type="match status" value="1"/>
</dbReference>
<dbReference type="Gene3D" id="3.90.226.10">
    <property type="entry name" value="2-enoyl-CoA Hydratase, Chain A, domain 1"/>
    <property type="match status" value="1"/>
</dbReference>
<keyword evidence="3" id="KW-0645">Protease</keyword>
<sequence length="344" mass="37209">MKTLALAALLAACLTAWAQPAPEGPPGPPLDAAARTQAARELARQLRERYIFPERVKDIEPKLQAAAAEASDAPALARQLSAVLAEATQDKHLRVDVMPEMPGRAKAEAAEMAESFRYGNYGVTRVERLRGNIGLLELRQFAPVRQAGPVIAAAMTLLANTDALVIDLRRNGGGDPETVALLASYLFDKPTRLIDIRWRAGNRLEQHWTSAKVAGPRYGQRRAVYVLTEHETFSAAEDFAYGMKARHRATVIGETTAGGAHPGDGFRLSPELMVFIPTGRSVDYVDGGNWEGKGVTPDHQVPAAEALTLAQRLAIEQLLPAQKHPMKKGGLERALKALDAPAKP</sequence>
<evidence type="ECO:0000259" key="2">
    <source>
        <dbReference type="SMART" id="SM00245"/>
    </source>
</evidence>
<dbReference type="PANTHER" id="PTHR11261">
    <property type="entry name" value="INTERPHOTORECEPTOR RETINOID-BINDING PROTEIN"/>
    <property type="match status" value="1"/>
</dbReference>
<dbReference type="Pfam" id="PF03572">
    <property type="entry name" value="Peptidase_S41"/>
    <property type="match status" value="1"/>
</dbReference>
<dbReference type="Gene3D" id="3.30.750.44">
    <property type="match status" value="1"/>
</dbReference>
<dbReference type="EMBL" id="JAVDXU010000002">
    <property type="protein sequence ID" value="MDR7270626.1"/>
    <property type="molecule type" value="Genomic_DNA"/>
</dbReference>
<proteinExistence type="predicted"/>
<evidence type="ECO:0000313" key="3">
    <source>
        <dbReference type="EMBL" id="MDR7270626.1"/>
    </source>
</evidence>
<dbReference type="InterPro" id="IPR005151">
    <property type="entry name" value="Tail-specific_protease"/>
</dbReference>
<comment type="caution">
    <text evidence="3">The sequence shown here is derived from an EMBL/GenBank/DDBJ whole genome shotgun (WGS) entry which is preliminary data.</text>
</comment>
<dbReference type="PANTHER" id="PTHR11261:SF3">
    <property type="entry name" value="RETINOL-BINDING PROTEIN 3"/>
    <property type="match status" value="1"/>
</dbReference>
<dbReference type="GO" id="GO:0006508">
    <property type="term" value="P:proteolysis"/>
    <property type="evidence" value="ECO:0007669"/>
    <property type="project" value="UniProtKB-KW"/>
</dbReference>
<accession>A0ABU1YRM8</accession>
<organism evidence="3 4">
    <name type="scientific">Roseateles saccharophilus</name>
    <name type="common">Pseudomonas saccharophila</name>
    <dbReference type="NCBI Taxonomy" id="304"/>
    <lineage>
        <taxon>Bacteria</taxon>
        <taxon>Pseudomonadati</taxon>
        <taxon>Pseudomonadota</taxon>
        <taxon>Betaproteobacteria</taxon>
        <taxon>Burkholderiales</taxon>
        <taxon>Sphaerotilaceae</taxon>
        <taxon>Roseateles</taxon>
    </lineage>
</organism>
<keyword evidence="4" id="KW-1185">Reference proteome</keyword>